<accession>A0A1Q2D215</accession>
<keyword evidence="2" id="KW-1185">Reference proteome</keyword>
<dbReference type="EMBL" id="CP019607">
    <property type="protein sequence ID" value="AQP52479.1"/>
    <property type="molecule type" value="Genomic_DNA"/>
</dbReference>
<evidence type="ECO:0008006" key="3">
    <source>
        <dbReference type="Google" id="ProtNLM"/>
    </source>
</evidence>
<dbReference type="AlphaFoldDB" id="A0A1Q2D215"/>
<protein>
    <recommendedName>
        <fullName evidence="3">Three-Cys-motif partner protein TcmP</fullName>
    </recommendedName>
</protein>
<gene>
    <name evidence="1" type="ORF">BW733_05315</name>
</gene>
<organism evidence="1 2">
    <name type="scientific">Tessaracoccus flavescens</name>
    <dbReference type="NCBI Taxonomy" id="399497"/>
    <lineage>
        <taxon>Bacteria</taxon>
        <taxon>Bacillati</taxon>
        <taxon>Actinomycetota</taxon>
        <taxon>Actinomycetes</taxon>
        <taxon>Propionibacteriales</taxon>
        <taxon>Propionibacteriaceae</taxon>
        <taxon>Tessaracoccus</taxon>
    </lineage>
</organism>
<sequence>MDVLWQQEPATEAKHRLYKRYLDAWFPILLQQSWVERVTYVDAFAGPGEYEKGEEGSPVFALDRLLTHDARARMNLSRDRVTLIFIEGNAARHRHLSELLVRRFGPLDELPVNVVVKHGRAEVDTLPLLNQVGAWGSPILAIFDSWGNVGVPLHHLETISSNPASEVIVTFGPNWFSRREKEEPHSLDQVFGGPQYWSPSDKSLDPQERWRSWLETYRDAVLRAGFKFCIPFQVLPKTGQPLNLVFGTGHERAVSAFKDAMWKVDSSDGMRFCDPRTTVAREAAMAAIRPTLFEDVDAPDPELLAFIADSLRSGPKTLEVIRDFLLRETARWLPKHAADGVRYMHDEGRIARTPATGRLTKTTVLELVVSQPASPGI</sequence>
<dbReference type="OrthoDB" id="5070486at2"/>
<dbReference type="NCBIfam" id="TIGR04474">
    <property type="entry name" value="tcm_partner"/>
    <property type="match status" value="1"/>
</dbReference>
<dbReference type="KEGG" id="tfa:BW733_05315"/>
<proteinExistence type="predicted"/>
<reference evidence="1 2" key="1">
    <citation type="journal article" date="2008" name="Int. J. Syst. Evol. Microbiol.">
        <title>Tessaracoccus flavescens sp. nov., isolated from marine sediment.</title>
        <authorList>
            <person name="Lee D.W."/>
            <person name="Lee S.D."/>
        </authorList>
    </citation>
    <scope>NUCLEOTIDE SEQUENCE [LARGE SCALE GENOMIC DNA]</scope>
    <source>
        <strain evidence="1 2">SST-39T</strain>
    </source>
</reference>
<evidence type="ECO:0000313" key="2">
    <source>
        <dbReference type="Proteomes" id="UP000188235"/>
    </source>
</evidence>
<evidence type="ECO:0000313" key="1">
    <source>
        <dbReference type="EMBL" id="AQP52479.1"/>
    </source>
</evidence>
<name>A0A1Q2D215_9ACTN</name>
<dbReference type="Proteomes" id="UP000188235">
    <property type="component" value="Chromosome"/>
</dbReference>
<dbReference type="InterPro" id="IPR031009">
    <property type="entry name" value="Tcm_partner"/>
</dbReference>